<name>A0A2P8D3Z5_9BACT</name>
<protein>
    <recommendedName>
        <fullName evidence="3">Beta-ketoacyl synthase-like protein</fullName>
    </recommendedName>
</protein>
<keyword evidence="2" id="KW-1185">Reference proteome</keyword>
<dbReference type="OrthoDB" id="1071350at2"/>
<proteinExistence type="predicted"/>
<dbReference type="RefSeq" id="WP_106523017.1">
    <property type="nucleotide sequence ID" value="NZ_PYGD01000004.1"/>
</dbReference>
<comment type="caution">
    <text evidence="1">The sequence shown here is derived from an EMBL/GenBank/DDBJ whole genome shotgun (WGS) entry which is preliminary data.</text>
</comment>
<reference evidence="1 2" key="1">
    <citation type="submission" date="2018-03" db="EMBL/GenBank/DDBJ databases">
        <title>Genomic Encyclopedia of Type Strains, Phase III (KMG-III): the genomes of soil and plant-associated and newly described type strains.</title>
        <authorList>
            <person name="Whitman W."/>
        </authorList>
    </citation>
    <scope>NUCLEOTIDE SEQUENCE [LARGE SCALE GENOMIC DNA]</scope>
    <source>
        <strain evidence="1 2">CGMCC 1.12700</strain>
    </source>
</reference>
<dbReference type="EMBL" id="PYGD01000004">
    <property type="protein sequence ID" value="PSK91935.1"/>
    <property type="molecule type" value="Genomic_DNA"/>
</dbReference>
<evidence type="ECO:0000313" key="2">
    <source>
        <dbReference type="Proteomes" id="UP000240572"/>
    </source>
</evidence>
<dbReference type="SUPFAM" id="SSF53901">
    <property type="entry name" value="Thiolase-like"/>
    <property type="match status" value="1"/>
</dbReference>
<dbReference type="InterPro" id="IPR016039">
    <property type="entry name" value="Thiolase-like"/>
</dbReference>
<sequence>MYIEHYLNWQNNSLSRDGNLLLQLSDTLVPDIPLRVYEQAGISYPKFFKMDLLSRVAFLATELLAPDVRATDKSKVAVALGSASGCIDVDKKYDESRKTLASPALFVYTLPNIMLGEICIRQGFKGEQVTTISEQPDIDWLQFYVEDLLRYRHASACLAGHVEATATAIRATLLWISPSRQSSAATGFERSALERIFQ</sequence>
<gene>
    <name evidence="1" type="ORF">B0I18_10429</name>
</gene>
<accession>A0A2P8D3Z5</accession>
<dbReference type="Proteomes" id="UP000240572">
    <property type="component" value="Unassembled WGS sequence"/>
</dbReference>
<evidence type="ECO:0008006" key="3">
    <source>
        <dbReference type="Google" id="ProtNLM"/>
    </source>
</evidence>
<dbReference type="AlphaFoldDB" id="A0A2P8D3Z5"/>
<organism evidence="1 2">
    <name type="scientific">Taibaiella chishuiensis</name>
    <dbReference type="NCBI Taxonomy" id="1434707"/>
    <lineage>
        <taxon>Bacteria</taxon>
        <taxon>Pseudomonadati</taxon>
        <taxon>Bacteroidota</taxon>
        <taxon>Chitinophagia</taxon>
        <taxon>Chitinophagales</taxon>
        <taxon>Chitinophagaceae</taxon>
        <taxon>Taibaiella</taxon>
    </lineage>
</organism>
<evidence type="ECO:0000313" key="1">
    <source>
        <dbReference type="EMBL" id="PSK91935.1"/>
    </source>
</evidence>
<dbReference type="GO" id="GO:0016746">
    <property type="term" value="F:acyltransferase activity"/>
    <property type="evidence" value="ECO:0007669"/>
    <property type="project" value="InterPro"/>
</dbReference>